<dbReference type="RefSeq" id="WP_198113108.1">
    <property type="nucleotide sequence ID" value="NZ_JAEDAK010000020.1"/>
</dbReference>
<gene>
    <name evidence="4" type="ORF">I7X39_20585</name>
</gene>
<dbReference type="PROSITE" id="PS51257">
    <property type="entry name" value="PROKAR_LIPOPROTEIN"/>
    <property type="match status" value="1"/>
</dbReference>
<evidence type="ECO:0000256" key="1">
    <source>
        <dbReference type="ARBA" id="ARBA00022729"/>
    </source>
</evidence>
<dbReference type="Pfam" id="PF00497">
    <property type="entry name" value="SBP_bac_3"/>
    <property type="match status" value="1"/>
</dbReference>
<sequence length="264" mass="29498">MRRRLLSLFLTLLACGPAQAQTAAAPVRLCDDVNEWPPYTYFRRVDGQRSGELTGYTVELLRLIGQRRGLELRIEMLPWKRCVEAVRHGEILGFLNAIVTPERKVDFLISDLLYETRLLALWSRQQHPNGLRVNSQADLATLRIGGVHGYSYSQLSEAEQARLQRAPHYESLVQMLHRGRVDVALVNEGVMLGHAALGSPAFAASASLGQVALQDRQPSRFHLMFTRAKPEGARLQALVNEELAALQRSGELAKLRAQFLSPAP</sequence>
<dbReference type="Gene3D" id="3.40.190.10">
    <property type="entry name" value="Periplasmic binding protein-like II"/>
    <property type="match status" value="2"/>
</dbReference>
<organism evidence="4 5">
    <name type="scientific">Inhella proteolytica</name>
    <dbReference type="NCBI Taxonomy" id="2795029"/>
    <lineage>
        <taxon>Bacteria</taxon>
        <taxon>Pseudomonadati</taxon>
        <taxon>Pseudomonadota</taxon>
        <taxon>Betaproteobacteria</taxon>
        <taxon>Burkholderiales</taxon>
        <taxon>Sphaerotilaceae</taxon>
        <taxon>Inhella</taxon>
    </lineage>
</organism>
<dbReference type="PANTHER" id="PTHR35936:SF6">
    <property type="entry name" value="AMINO ACID ABC TRANSPORTER SUBSTRATE-BINDING PAAT FAMILY PROTEIN"/>
    <property type="match status" value="1"/>
</dbReference>
<keyword evidence="5" id="KW-1185">Reference proteome</keyword>
<dbReference type="SUPFAM" id="SSF53850">
    <property type="entry name" value="Periplasmic binding protein-like II"/>
    <property type="match status" value="1"/>
</dbReference>
<evidence type="ECO:0000259" key="3">
    <source>
        <dbReference type="SMART" id="SM00062"/>
    </source>
</evidence>
<feature type="signal peptide" evidence="2">
    <location>
        <begin position="1"/>
        <end position="20"/>
    </location>
</feature>
<reference evidence="4" key="1">
    <citation type="submission" date="2020-12" db="EMBL/GenBank/DDBJ databases">
        <title>The genome sequence of Inhella sp. 1Y17.</title>
        <authorList>
            <person name="Liu Y."/>
        </authorList>
    </citation>
    <scope>NUCLEOTIDE SEQUENCE</scope>
    <source>
        <strain evidence="4">1Y17</strain>
    </source>
</reference>
<dbReference type="AlphaFoldDB" id="A0A931JB00"/>
<name>A0A931JB00_9BURK</name>
<feature type="domain" description="Solute-binding protein family 3/N-terminal" evidence="3">
    <location>
        <begin position="26"/>
        <end position="263"/>
    </location>
</feature>
<dbReference type="InterPro" id="IPR001638">
    <property type="entry name" value="Solute-binding_3/MltF_N"/>
</dbReference>
<keyword evidence="1 2" id="KW-0732">Signal</keyword>
<proteinExistence type="predicted"/>
<accession>A0A931JB00</accession>
<evidence type="ECO:0000313" key="4">
    <source>
        <dbReference type="EMBL" id="MBH9579300.1"/>
    </source>
</evidence>
<dbReference type="SMART" id="SM00062">
    <property type="entry name" value="PBPb"/>
    <property type="match status" value="1"/>
</dbReference>
<dbReference type="PANTHER" id="PTHR35936">
    <property type="entry name" value="MEMBRANE-BOUND LYTIC MUREIN TRANSGLYCOSYLASE F"/>
    <property type="match status" value="1"/>
</dbReference>
<protein>
    <submittedName>
        <fullName evidence="4">Transporter substrate-binding domain-containing protein</fullName>
    </submittedName>
</protein>
<dbReference type="EMBL" id="JAEDAK010000020">
    <property type="protein sequence ID" value="MBH9579300.1"/>
    <property type="molecule type" value="Genomic_DNA"/>
</dbReference>
<feature type="chain" id="PRO_5038124570" evidence="2">
    <location>
        <begin position="21"/>
        <end position="264"/>
    </location>
</feature>
<dbReference type="Proteomes" id="UP000613266">
    <property type="component" value="Unassembled WGS sequence"/>
</dbReference>
<comment type="caution">
    <text evidence="4">The sequence shown here is derived from an EMBL/GenBank/DDBJ whole genome shotgun (WGS) entry which is preliminary data.</text>
</comment>
<evidence type="ECO:0000256" key="2">
    <source>
        <dbReference type="SAM" id="SignalP"/>
    </source>
</evidence>
<evidence type="ECO:0000313" key="5">
    <source>
        <dbReference type="Proteomes" id="UP000613266"/>
    </source>
</evidence>